<evidence type="ECO:0000313" key="3">
    <source>
        <dbReference type="Proteomes" id="UP000479710"/>
    </source>
</evidence>
<dbReference type="GO" id="GO:0000815">
    <property type="term" value="C:ESCRT III complex"/>
    <property type="evidence" value="ECO:0007669"/>
    <property type="project" value="TreeGrafter"/>
</dbReference>
<dbReference type="EMBL" id="SPHZ02000005">
    <property type="protein sequence ID" value="KAF0920534.1"/>
    <property type="molecule type" value="Genomic_DNA"/>
</dbReference>
<dbReference type="OrthoDB" id="10250120at2759"/>
<reference evidence="2 3" key="1">
    <citation type="submission" date="2019-11" db="EMBL/GenBank/DDBJ databases">
        <title>Whole genome sequence of Oryza granulata.</title>
        <authorList>
            <person name="Li W."/>
        </authorList>
    </citation>
    <scope>NUCLEOTIDE SEQUENCE [LARGE SCALE GENOMIC DNA]</scope>
    <source>
        <strain evidence="3">cv. Menghai</strain>
        <tissue evidence="2">Leaf</tissue>
    </source>
</reference>
<comment type="caution">
    <text evidence="2">The sequence shown here is derived from an EMBL/GenBank/DDBJ whole genome shotgun (WGS) entry which is preliminary data.</text>
</comment>
<keyword evidence="3" id="KW-1185">Reference proteome</keyword>
<dbReference type="PANTHER" id="PTHR22761:SF7">
    <property type="entry name" value="SNF7 FAMILY PROTEIN"/>
    <property type="match status" value="1"/>
</dbReference>
<dbReference type="AlphaFoldDB" id="A0A6G1E7X1"/>
<dbReference type="GO" id="GO:0005771">
    <property type="term" value="C:multivesicular body"/>
    <property type="evidence" value="ECO:0007669"/>
    <property type="project" value="TreeGrafter"/>
</dbReference>
<accession>A0A6G1E7X1</accession>
<dbReference type="Pfam" id="PF25880">
    <property type="entry name" value="WHD_CHMP7_1st"/>
    <property type="match status" value="1"/>
</dbReference>
<dbReference type="GO" id="GO:0009898">
    <property type="term" value="C:cytoplasmic side of plasma membrane"/>
    <property type="evidence" value="ECO:0007669"/>
    <property type="project" value="TreeGrafter"/>
</dbReference>
<dbReference type="GO" id="GO:0006900">
    <property type="term" value="P:vesicle budding from membrane"/>
    <property type="evidence" value="ECO:0007669"/>
    <property type="project" value="TreeGrafter"/>
</dbReference>
<name>A0A6G1E7X1_9ORYZ</name>
<proteinExistence type="predicted"/>
<protein>
    <recommendedName>
        <fullName evidence="4">Charged multivesicular body protein 7</fullName>
    </recommendedName>
</protein>
<dbReference type="Proteomes" id="UP000479710">
    <property type="component" value="Unassembled WGS sequence"/>
</dbReference>
<dbReference type="GO" id="GO:0032511">
    <property type="term" value="P:late endosome to vacuole transport via multivesicular body sorting pathway"/>
    <property type="evidence" value="ECO:0007669"/>
    <property type="project" value="TreeGrafter"/>
</dbReference>
<dbReference type="PANTHER" id="PTHR22761">
    <property type="entry name" value="CHARGED MULTIVESICULAR BODY PROTEIN"/>
    <property type="match status" value="1"/>
</dbReference>
<dbReference type="InterPro" id="IPR005024">
    <property type="entry name" value="Snf7_fam"/>
</dbReference>
<feature type="region of interest" description="Disordered" evidence="1">
    <location>
        <begin position="23"/>
        <end position="47"/>
    </location>
</feature>
<evidence type="ECO:0000256" key="1">
    <source>
        <dbReference type="SAM" id="MobiDB-lite"/>
    </source>
</evidence>
<gene>
    <name evidence="2" type="ORF">E2562_035643</name>
</gene>
<organism evidence="2 3">
    <name type="scientific">Oryza meyeriana var. granulata</name>
    <dbReference type="NCBI Taxonomy" id="110450"/>
    <lineage>
        <taxon>Eukaryota</taxon>
        <taxon>Viridiplantae</taxon>
        <taxon>Streptophyta</taxon>
        <taxon>Embryophyta</taxon>
        <taxon>Tracheophyta</taxon>
        <taxon>Spermatophyta</taxon>
        <taxon>Magnoliopsida</taxon>
        <taxon>Liliopsida</taxon>
        <taxon>Poales</taxon>
        <taxon>Poaceae</taxon>
        <taxon>BOP clade</taxon>
        <taxon>Oryzoideae</taxon>
        <taxon>Oryzeae</taxon>
        <taxon>Oryzinae</taxon>
        <taxon>Oryza</taxon>
        <taxon>Oryza meyeriana</taxon>
    </lineage>
</organism>
<evidence type="ECO:0008006" key="4">
    <source>
        <dbReference type="Google" id="ProtNLM"/>
    </source>
</evidence>
<evidence type="ECO:0000313" key="2">
    <source>
        <dbReference type="EMBL" id="KAF0920534.1"/>
    </source>
</evidence>
<sequence>MMGFGPRLNGLCNQAGETGRKWAEVGKYAGPNGNPPSRSSPPTKWRRISLQSKRPAAAAWVVGGAMGCSVEGSGSGGEGWEAAVREEVGGSGWWDDPDGAELRARFKAFTGQRRDWHQPKLLFWKGLLLRVARRLHLCSAPAHLVTGVWFARPGGLTPLCLPQVLEEMRADGEILLKSELIDPTAGSLSQLVRRVSQMVVVSRQSILQDDILVFKSLIEERASDIVDQLRNSHWTSTCIVTITKFNTFFHRREDSHVALCFLTQCGKARYIVDRRQDSVEGVKFSLMAAQVPAVSNLDYDTLHLIWTEEKLQQQLDVLDRQWEISRRRALVSFKSGDKQAAYRHVQQSKLFSESRKRCTPLLERVEEVISLIASAETTKKVNEAIKISIEAMKEHHVSVEEVNKHLKEVDELVATQREIDAALGSVILQSMDSKENIEEEFMKLEAELQDEIPHIQEDPVSHANEELPDGDVDSLSNNLSNIKLEAI</sequence>
<dbReference type="Pfam" id="PF03357">
    <property type="entry name" value="Snf7"/>
    <property type="match status" value="1"/>
</dbReference>
<feature type="compositionally biased region" description="Low complexity" evidence="1">
    <location>
        <begin position="30"/>
        <end position="42"/>
    </location>
</feature>